<comment type="similarity">
    <text evidence="7">Belongs to the binding-protein-dependent transport system permease family.</text>
</comment>
<evidence type="ECO:0000256" key="7">
    <source>
        <dbReference type="RuleBase" id="RU363032"/>
    </source>
</evidence>
<evidence type="ECO:0000256" key="1">
    <source>
        <dbReference type="ARBA" id="ARBA00004651"/>
    </source>
</evidence>
<dbReference type="EMBL" id="CP099490">
    <property type="protein sequence ID" value="USQ77816.1"/>
    <property type="molecule type" value="Genomic_DNA"/>
</dbReference>
<keyword evidence="5 7" id="KW-1133">Transmembrane helix</keyword>
<dbReference type="InterPro" id="IPR000515">
    <property type="entry name" value="MetI-like"/>
</dbReference>
<dbReference type="InterPro" id="IPR035906">
    <property type="entry name" value="MetI-like_sf"/>
</dbReference>
<keyword evidence="11" id="KW-1185">Reference proteome</keyword>
<evidence type="ECO:0000256" key="8">
    <source>
        <dbReference type="SAM" id="MobiDB-lite"/>
    </source>
</evidence>
<feature type="transmembrane region" description="Helical" evidence="7">
    <location>
        <begin position="45"/>
        <end position="62"/>
    </location>
</feature>
<feature type="transmembrane region" description="Helical" evidence="7">
    <location>
        <begin position="247"/>
        <end position="271"/>
    </location>
</feature>
<comment type="subcellular location">
    <subcellularLocation>
        <location evidence="1 7">Cell membrane</location>
        <topology evidence="1 7">Multi-pass membrane protein</topology>
    </subcellularLocation>
</comment>
<keyword evidence="2 7" id="KW-0813">Transport</keyword>
<feature type="transmembrane region" description="Helical" evidence="7">
    <location>
        <begin position="159"/>
        <end position="180"/>
    </location>
</feature>
<accession>A0ABY4YLZ9</accession>
<name>A0ABY4YLZ9_9MICO</name>
<keyword evidence="4 7" id="KW-0812">Transmembrane</keyword>
<dbReference type="SUPFAM" id="SSF161098">
    <property type="entry name" value="MetI-like"/>
    <property type="match status" value="1"/>
</dbReference>
<evidence type="ECO:0000259" key="9">
    <source>
        <dbReference type="PROSITE" id="PS50928"/>
    </source>
</evidence>
<feature type="transmembrane region" description="Helical" evidence="7">
    <location>
        <begin position="95"/>
        <end position="121"/>
    </location>
</feature>
<keyword evidence="6 7" id="KW-0472">Membrane</keyword>
<dbReference type="CDD" id="cd06261">
    <property type="entry name" value="TM_PBP2"/>
    <property type="match status" value="1"/>
</dbReference>
<sequence length="288" mass="31358">MKSDTESRKGRVLSQETSVQPPNGAATQEDAVATRRRSGPLVPRWMMRLILAVVFIGGWELASGRLVEDYFISSPSRIAVRFWELLVDGTLLDNVGVTVIAVVIGFIVGAIAALLLGYALGSSPYWASVVEPFITTFWSIPRVALIPLLVIWVGIGTQLAITISAILTFFLVFFNTYYGIREVSQGLIDVVRIMGGTRRDVAVRVRIPSAFVWIAAGIKLSLPMALVGTVTAEMLASNRGLGFLVKFYGNSFDTTSTFAVLLALLIVGFLLDRLANSVSKRALVWKST</sequence>
<dbReference type="PANTHER" id="PTHR30151:SF20">
    <property type="entry name" value="ABC TRANSPORTER PERMEASE PROTEIN HI_0355-RELATED"/>
    <property type="match status" value="1"/>
</dbReference>
<proteinExistence type="inferred from homology"/>
<evidence type="ECO:0000256" key="5">
    <source>
        <dbReference type="ARBA" id="ARBA00022989"/>
    </source>
</evidence>
<feature type="domain" description="ABC transmembrane type-1" evidence="9">
    <location>
        <begin position="91"/>
        <end position="275"/>
    </location>
</feature>
<evidence type="ECO:0000256" key="4">
    <source>
        <dbReference type="ARBA" id="ARBA00022692"/>
    </source>
</evidence>
<evidence type="ECO:0000256" key="3">
    <source>
        <dbReference type="ARBA" id="ARBA00022475"/>
    </source>
</evidence>
<reference evidence="10" key="1">
    <citation type="submission" date="2022-06" db="EMBL/GenBank/DDBJ databases">
        <title>Ornithinimicrobium JY.X270.</title>
        <authorList>
            <person name="Huang Y."/>
        </authorList>
    </citation>
    <scope>NUCLEOTIDE SEQUENCE</scope>
    <source>
        <strain evidence="10">JY.X270</strain>
    </source>
</reference>
<dbReference type="RefSeq" id="WP_252623496.1">
    <property type="nucleotide sequence ID" value="NZ_CP099490.1"/>
</dbReference>
<gene>
    <name evidence="10" type="ORF">NF557_07975</name>
</gene>
<dbReference type="Pfam" id="PF00528">
    <property type="entry name" value="BPD_transp_1"/>
    <property type="match status" value="1"/>
</dbReference>
<keyword evidence="3" id="KW-1003">Cell membrane</keyword>
<feature type="region of interest" description="Disordered" evidence="8">
    <location>
        <begin position="1"/>
        <end position="32"/>
    </location>
</feature>
<evidence type="ECO:0000313" key="10">
    <source>
        <dbReference type="EMBL" id="USQ77816.1"/>
    </source>
</evidence>
<dbReference type="Proteomes" id="UP001056535">
    <property type="component" value="Chromosome"/>
</dbReference>
<feature type="transmembrane region" description="Helical" evidence="7">
    <location>
        <begin position="201"/>
        <end position="227"/>
    </location>
</feature>
<dbReference type="Gene3D" id="1.10.3720.10">
    <property type="entry name" value="MetI-like"/>
    <property type="match status" value="1"/>
</dbReference>
<evidence type="ECO:0000256" key="6">
    <source>
        <dbReference type="ARBA" id="ARBA00023136"/>
    </source>
</evidence>
<feature type="transmembrane region" description="Helical" evidence="7">
    <location>
        <begin position="133"/>
        <end position="153"/>
    </location>
</feature>
<evidence type="ECO:0000256" key="2">
    <source>
        <dbReference type="ARBA" id="ARBA00022448"/>
    </source>
</evidence>
<evidence type="ECO:0000313" key="11">
    <source>
        <dbReference type="Proteomes" id="UP001056535"/>
    </source>
</evidence>
<protein>
    <submittedName>
        <fullName evidence="10">ABC transporter permease</fullName>
    </submittedName>
</protein>
<organism evidence="10 11">
    <name type="scientific">Ornithinimicrobium cryptoxanthini</name>
    <dbReference type="NCBI Taxonomy" id="2934161"/>
    <lineage>
        <taxon>Bacteria</taxon>
        <taxon>Bacillati</taxon>
        <taxon>Actinomycetota</taxon>
        <taxon>Actinomycetes</taxon>
        <taxon>Micrococcales</taxon>
        <taxon>Ornithinimicrobiaceae</taxon>
        <taxon>Ornithinimicrobium</taxon>
    </lineage>
</organism>
<dbReference type="PANTHER" id="PTHR30151">
    <property type="entry name" value="ALKANE SULFONATE ABC TRANSPORTER-RELATED, MEMBRANE SUBUNIT"/>
    <property type="match status" value="1"/>
</dbReference>
<dbReference type="PROSITE" id="PS50928">
    <property type="entry name" value="ABC_TM1"/>
    <property type="match status" value="1"/>
</dbReference>